<dbReference type="PROSITE" id="PS51644">
    <property type="entry name" value="HTH_OST"/>
    <property type="match status" value="1"/>
</dbReference>
<dbReference type="Pfam" id="PF12872">
    <property type="entry name" value="OST-HTH"/>
    <property type="match status" value="1"/>
</dbReference>
<dbReference type="InterPro" id="IPR041966">
    <property type="entry name" value="LOTUS-like"/>
</dbReference>
<dbReference type="EMBL" id="JBELQC010000002">
    <property type="protein sequence ID" value="MFL9841738.1"/>
    <property type="molecule type" value="Genomic_DNA"/>
</dbReference>
<evidence type="ECO:0000259" key="1">
    <source>
        <dbReference type="PROSITE" id="PS51644"/>
    </source>
</evidence>
<protein>
    <submittedName>
        <fullName evidence="2">NYN domain-containing protein</fullName>
    </submittedName>
</protein>
<dbReference type="RefSeq" id="WP_408078731.1">
    <property type="nucleotide sequence ID" value="NZ_JBELQC010000002.1"/>
</dbReference>
<dbReference type="CDD" id="cd11297">
    <property type="entry name" value="PIN_LabA-like_N_1"/>
    <property type="match status" value="1"/>
</dbReference>
<reference evidence="2 3" key="1">
    <citation type="submission" date="2024-06" db="EMBL/GenBank/DDBJ databases">
        <authorList>
            <person name="Kaempfer P."/>
            <person name="Viver T."/>
        </authorList>
    </citation>
    <scope>NUCLEOTIDE SEQUENCE [LARGE SCALE GENOMIC DNA]</scope>
    <source>
        <strain evidence="2 3">ST-64</strain>
    </source>
</reference>
<keyword evidence="3" id="KW-1185">Reference proteome</keyword>
<dbReference type="InterPro" id="IPR025605">
    <property type="entry name" value="OST-HTH/LOTUS_dom"/>
</dbReference>
<dbReference type="Gene3D" id="3.40.50.1010">
    <property type="entry name" value="5'-nuclease"/>
    <property type="match status" value="1"/>
</dbReference>
<sequence>MVDTREGNVALLIDADNASPTAIDPVLGVLAELGSVNIRRAYGNWSKPALKNWAAMTLEHAIQPYQQFDITKGKNATDMRMTIDAMDLLFAGRVTGFGLMSSDSDFMPLAQRIRQDGVPVYGFGTSRTPAGFREACTRFIDVEGLMRTRESEAADRKAAIESAAQSGAGTDKEMLALIIDAYNASKRDERGYALLGEIGKLAGNRSSFDTRNYGYKRLSDLIAAIPNFQIERREGGQIFVKRLR</sequence>
<dbReference type="Proteomes" id="UP001629244">
    <property type="component" value="Unassembled WGS sequence"/>
</dbReference>
<evidence type="ECO:0000313" key="2">
    <source>
        <dbReference type="EMBL" id="MFL9841738.1"/>
    </source>
</evidence>
<dbReference type="PANTHER" id="PTHR35811">
    <property type="entry name" value="SLR1870 PROTEIN"/>
    <property type="match status" value="1"/>
</dbReference>
<dbReference type="Pfam" id="PF01936">
    <property type="entry name" value="NYN"/>
    <property type="match status" value="1"/>
</dbReference>
<dbReference type="Gene3D" id="3.30.420.610">
    <property type="entry name" value="LOTUS domain-like"/>
    <property type="match status" value="1"/>
</dbReference>
<dbReference type="CDD" id="cd10146">
    <property type="entry name" value="LabA_like_C"/>
    <property type="match status" value="1"/>
</dbReference>
<comment type="caution">
    <text evidence="2">The sequence shown here is derived from an EMBL/GenBank/DDBJ whole genome shotgun (WGS) entry which is preliminary data.</text>
</comment>
<gene>
    <name evidence="2" type="ORF">ABS767_12250</name>
</gene>
<feature type="domain" description="HTH OST-type" evidence="1">
    <location>
        <begin position="170"/>
        <end position="244"/>
    </location>
</feature>
<dbReference type="InterPro" id="IPR021139">
    <property type="entry name" value="NYN"/>
</dbReference>
<organism evidence="2 3">
    <name type="scientific">Sphingomonas plantiphila</name>
    <dbReference type="NCBI Taxonomy" id="3163295"/>
    <lineage>
        <taxon>Bacteria</taxon>
        <taxon>Pseudomonadati</taxon>
        <taxon>Pseudomonadota</taxon>
        <taxon>Alphaproteobacteria</taxon>
        <taxon>Sphingomonadales</taxon>
        <taxon>Sphingomonadaceae</taxon>
        <taxon>Sphingomonas</taxon>
    </lineage>
</organism>
<name>A0ABW8YN79_9SPHN</name>
<dbReference type="PANTHER" id="PTHR35811:SF1">
    <property type="entry name" value="HTH OST-TYPE DOMAIN-CONTAINING PROTEIN"/>
    <property type="match status" value="1"/>
</dbReference>
<proteinExistence type="predicted"/>
<evidence type="ECO:0000313" key="3">
    <source>
        <dbReference type="Proteomes" id="UP001629244"/>
    </source>
</evidence>
<accession>A0ABW8YN79</accession>